<dbReference type="SUPFAM" id="SSF56436">
    <property type="entry name" value="C-type lectin-like"/>
    <property type="match status" value="1"/>
</dbReference>
<evidence type="ECO:0000313" key="3">
    <source>
        <dbReference type="Proteomes" id="UP000297564"/>
    </source>
</evidence>
<dbReference type="AlphaFoldDB" id="A0A4Z0BEU2"/>
<name>A0A4Z0BEU2_9BURK</name>
<dbReference type="EMBL" id="SMLL01000008">
    <property type="protein sequence ID" value="TFY96837.1"/>
    <property type="molecule type" value="Genomic_DNA"/>
</dbReference>
<feature type="domain" description="Sulfatase-modifying factor enzyme-like" evidence="1">
    <location>
        <begin position="189"/>
        <end position="334"/>
    </location>
</feature>
<dbReference type="InterPro" id="IPR051043">
    <property type="entry name" value="Sulfatase_Mod_Factor_Kinase"/>
</dbReference>
<protein>
    <recommendedName>
        <fullName evidence="1">Sulfatase-modifying factor enzyme-like domain-containing protein</fullName>
    </recommendedName>
</protein>
<sequence>MSTHPPAAIDSPAVRHAGRELLSLALMDARNHTLQLLARHEAARGDGAPLPRESWLEPPAWIAGRIAWLAERWIGRNPRRGEGARCTDGGVRLASSLDGADALFEAAPQSPWELALPSMDVLRAWLLETLEATLDVLERTPEDEAGLHFFRAALFHEDACGEQLALLAQQRGISMPLAPPAAVAPREPLWIPATRWRLGHEGHGFRPDLEGPPQDEERVPEFEIDAQPVSWAQFVEFVDEGGYDRPELWQPEGWHWLESAGRRAPGHVEQIGVASGAVLQSWFGRPTRMAGAQPAVHLSWWEADAWARWAGRRLPSELEWELAAQVAATRGFRWGEVHEWTASLLRPWPGQVLEDWTVGTPFDPRPFWGRARARRGASLATRARMKHPKARGFALPERDEAFVGFRTCAQ</sequence>
<dbReference type="Gene3D" id="3.90.1580.10">
    <property type="entry name" value="paralog of FGE (formylglycine-generating enzyme)"/>
    <property type="match status" value="1"/>
</dbReference>
<reference evidence="2 3" key="1">
    <citation type="submission" date="2019-03" db="EMBL/GenBank/DDBJ databases">
        <title>Ramlibacter rhizophilus CCTCC AB2015357, whole genome shotgun sequence.</title>
        <authorList>
            <person name="Zhang X."/>
            <person name="Feng G."/>
            <person name="Zhu H."/>
        </authorList>
    </citation>
    <scope>NUCLEOTIDE SEQUENCE [LARGE SCALE GENOMIC DNA]</scope>
    <source>
        <strain evidence="2 3">CCTCC AB2015357</strain>
    </source>
</reference>
<accession>A0A4Z0BEU2</accession>
<dbReference type="InterPro" id="IPR042095">
    <property type="entry name" value="SUMF_sf"/>
</dbReference>
<organism evidence="2 3">
    <name type="scientific">Ramlibacter rhizophilus</name>
    <dbReference type="NCBI Taxonomy" id="1781167"/>
    <lineage>
        <taxon>Bacteria</taxon>
        <taxon>Pseudomonadati</taxon>
        <taxon>Pseudomonadota</taxon>
        <taxon>Betaproteobacteria</taxon>
        <taxon>Burkholderiales</taxon>
        <taxon>Comamonadaceae</taxon>
        <taxon>Ramlibacter</taxon>
    </lineage>
</organism>
<dbReference type="InterPro" id="IPR005532">
    <property type="entry name" value="SUMF_dom"/>
</dbReference>
<evidence type="ECO:0000313" key="2">
    <source>
        <dbReference type="EMBL" id="TFY96837.1"/>
    </source>
</evidence>
<evidence type="ECO:0000259" key="1">
    <source>
        <dbReference type="Pfam" id="PF03781"/>
    </source>
</evidence>
<dbReference type="Proteomes" id="UP000297564">
    <property type="component" value="Unassembled WGS sequence"/>
</dbReference>
<comment type="caution">
    <text evidence="2">The sequence shown here is derived from an EMBL/GenBank/DDBJ whole genome shotgun (WGS) entry which is preliminary data.</text>
</comment>
<dbReference type="InterPro" id="IPR016187">
    <property type="entry name" value="CTDL_fold"/>
</dbReference>
<keyword evidence="3" id="KW-1185">Reference proteome</keyword>
<dbReference type="RefSeq" id="WP_135286848.1">
    <property type="nucleotide sequence ID" value="NZ_SMLL01000008.1"/>
</dbReference>
<dbReference type="Pfam" id="PF03781">
    <property type="entry name" value="FGE-sulfatase"/>
    <property type="match status" value="1"/>
</dbReference>
<proteinExistence type="predicted"/>
<dbReference type="PANTHER" id="PTHR23150">
    <property type="entry name" value="SULFATASE MODIFYING FACTOR 1, 2"/>
    <property type="match status" value="1"/>
</dbReference>
<dbReference type="OrthoDB" id="9768004at2"/>
<gene>
    <name evidence="2" type="ORF">EZ242_19370</name>
</gene>